<evidence type="ECO:0000256" key="1">
    <source>
        <dbReference type="SAM" id="Phobius"/>
    </source>
</evidence>
<feature type="transmembrane region" description="Helical" evidence="1">
    <location>
        <begin position="245"/>
        <end position="269"/>
    </location>
</feature>
<evidence type="ECO:0000313" key="2">
    <source>
        <dbReference type="EMBL" id="GAA4621533.1"/>
    </source>
</evidence>
<name>A0ABP8U1C4_9ACTN</name>
<keyword evidence="3" id="KW-1185">Reference proteome</keyword>
<feature type="transmembrane region" description="Helical" evidence="1">
    <location>
        <begin position="191"/>
        <end position="211"/>
    </location>
</feature>
<organism evidence="2 3">
    <name type="scientific">Actinoallomurus vinaceus</name>
    <dbReference type="NCBI Taxonomy" id="1080074"/>
    <lineage>
        <taxon>Bacteria</taxon>
        <taxon>Bacillati</taxon>
        <taxon>Actinomycetota</taxon>
        <taxon>Actinomycetes</taxon>
        <taxon>Streptosporangiales</taxon>
        <taxon>Thermomonosporaceae</taxon>
        <taxon>Actinoallomurus</taxon>
    </lineage>
</organism>
<feature type="transmembrane region" description="Helical" evidence="1">
    <location>
        <begin position="81"/>
        <end position="100"/>
    </location>
</feature>
<dbReference type="Proteomes" id="UP001501442">
    <property type="component" value="Unassembled WGS sequence"/>
</dbReference>
<keyword evidence="1" id="KW-1133">Transmembrane helix</keyword>
<feature type="transmembrane region" description="Helical" evidence="1">
    <location>
        <begin position="112"/>
        <end position="130"/>
    </location>
</feature>
<comment type="caution">
    <text evidence="2">The sequence shown here is derived from an EMBL/GenBank/DDBJ whole genome shotgun (WGS) entry which is preliminary data.</text>
</comment>
<feature type="transmembrane region" description="Helical" evidence="1">
    <location>
        <begin position="322"/>
        <end position="342"/>
    </location>
</feature>
<sequence length="447" mass="48530">MLRYLPVAAFFALYVTYSIVRHAHAGTAGYDLGIFDQAVRGYAHFRAPVVALKGPGFNLLGDHFHPILMLLAPFYRVWPDARMLLVAQALLIAVSIVPILRFAERRLGTARGVAVAVAYGLSWGIQGAVAFDFHEVAFAVPILAFALTALADGRLRASAAWSLALLFVKEDMGLTVAAIGVLVMVRRRWRLGAALTVTGLVTSALVILVVIPSFNPHGEYRYWNAVGSQSGGLLHTAMVDPGGKLLLLAYVAGVTAFVALRSPLALVAVPSLAYRLASDNPLYWSTQVVHYNAILMPIMFVAFVDGVGRLEADPRPYARRCARLAVPAVLLIAVALVPSHSFRHLYSPRFYRTPPSARDAHRILPLIPDGARVAAGNYLAPQLTDRCDVVLFPNVNHVPVDWVVVDITRMSGVPAPPDQQEAALNALPSQGFRRIAQKGGIVLFRRT</sequence>
<accession>A0ABP8U1C4</accession>
<gene>
    <name evidence="2" type="ORF">GCM10023196_010150</name>
</gene>
<keyword evidence="1" id="KW-0472">Membrane</keyword>
<dbReference type="InterPro" id="IPR018650">
    <property type="entry name" value="STSV1_Orf64"/>
</dbReference>
<dbReference type="Pfam" id="PF09852">
    <property type="entry name" value="DUF2079"/>
    <property type="match status" value="1"/>
</dbReference>
<evidence type="ECO:0000313" key="3">
    <source>
        <dbReference type="Proteomes" id="UP001501442"/>
    </source>
</evidence>
<dbReference type="EMBL" id="BAABHK010000001">
    <property type="protein sequence ID" value="GAA4621533.1"/>
    <property type="molecule type" value="Genomic_DNA"/>
</dbReference>
<protein>
    <submittedName>
        <fullName evidence="2">DUF2079 domain-containing protein</fullName>
    </submittedName>
</protein>
<feature type="transmembrane region" description="Helical" evidence="1">
    <location>
        <begin position="160"/>
        <end position="185"/>
    </location>
</feature>
<keyword evidence="1" id="KW-0812">Transmembrane</keyword>
<feature type="transmembrane region" description="Helical" evidence="1">
    <location>
        <begin position="289"/>
        <end position="310"/>
    </location>
</feature>
<proteinExistence type="predicted"/>
<reference evidence="3" key="1">
    <citation type="journal article" date="2019" name="Int. J. Syst. Evol. Microbiol.">
        <title>The Global Catalogue of Microorganisms (GCM) 10K type strain sequencing project: providing services to taxonomists for standard genome sequencing and annotation.</title>
        <authorList>
            <consortium name="The Broad Institute Genomics Platform"/>
            <consortium name="The Broad Institute Genome Sequencing Center for Infectious Disease"/>
            <person name="Wu L."/>
            <person name="Ma J."/>
        </authorList>
    </citation>
    <scope>NUCLEOTIDE SEQUENCE [LARGE SCALE GENOMIC DNA]</scope>
    <source>
        <strain evidence="3">JCM 17939</strain>
    </source>
</reference>